<dbReference type="Pfam" id="PF00400">
    <property type="entry name" value="WD40"/>
    <property type="match status" value="6"/>
</dbReference>
<dbReference type="InterPro" id="IPR001680">
    <property type="entry name" value="WD40_rpt"/>
</dbReference>
<comment type="subcellular location">
    <subcellularLocation>
        <location evidence="1">Cytoplasm</location>
    </subcellularLocation>
</comment>
<reference evidence="9" key="1">
    <citation type="submission" date="2021-02" db="EMBL/GenBank/DDBJ databases">
        <title>Genome sequence Cadophora malorum strain M34.</title>
        <authorList>
            <person name="Stefanovic E."/>
            <person name="Vu D."/>
            <person name="Scully C."/>
            <person name="Dijksterhuis J."/>
            <person name="Roader J."/>
            <person name="Houbraken J."/>
        </authorList>
    </citation>
    <scope>NUCLEOTIDE SEQUENCE</scope>
    <source>
        <strain evidence="9">M34</strain>
    </source>
</reference>
<dbReference type="InterPro" id="IPR015943">
    <property type="entry name" value="WD40/YVTN_repeat-like_dom_sf"/>
</dbReference>
<dbReference type="EMBL" id="JAFJYH010000102">
    <property type="protein sequence ID" value="KAG4419565.1"/>
    <property type="molecule type" value="Genomic_DNA"/>
</dbReference>
<feature type="repeat" description="WD" evidence="5">
    <location>
        <begin position="105"/>
        <end position="136"/>
    </location>
</feature>
<dbReference type="GO" id="GO:0043161">
    <property type="term" value="P:proteasome-mediated ubiquitin-dependent protein catabolic process"/>
    <property type="evidence" value="ECO:0007669"/>
    <property type="project" value="TreeGrafter"/>
</dbReference>
<evidence type="ECO:0008006" key="11">
    <source>
        <dbReference type="Google" id="ProtNLM"/>
    </source>
</evidence>
<dbReference type="PANTHER" id="PTHR19849:SF0">
    <property type="entry name" value="PHOSPHOLIPASE A-2-ACTIVATING PROTEIN"/>
    <property type="match status" value="1"/>
</dbReference>
<protein>
    <recommendedName>
        <fullName evidence="11">PFU-domain-containing protein</fullName>
    </recommendedName>
</protein>
<evidence type="ECO:0000256" key="4">
    <source>
        <dbReference type="ARBA" id="ARBA00022737"/>
    </source>
</evidence>
<keyword evidence="10" id="KW-1185">Reference proteome</keyword>
<dbReference type="Pfam" id="PF08324">
    <property type="entry name" value="PUL"/>
    <property type="match status" value="1"/>
</dbReference>
<dbReference type="FunFam" id="2.130.10.10:FF:000236">
    <property type="entry name" value="Polyubiquitin binding protein (Doa1/Ufd3)"/>
    <property type="match status" value="1"/>
</dbReference>
<feature type="compositionally biased region" description="Pro residues" evidence="6">
    <location>
        <begin position="490"/>
        <end position="499"/>
    </location>
</feature>
<dbReference type="Gene3D" id="3.10.20.870">
    <property type="entry name" value="PFU (PLAA family ubiquitin binding), C-terminal domain"/>
    <property type="match status" value="1"/>
</dbReference>
<dbReference type="InterPro" id="IPR015155">
    <property type="entry name" value="PFU"/>
</dbReference>
<dbReference type="AlphaFoldDB" id="A0A8H7TDG2"/>
<evidence type="ECO:0000256" key="1">
    <source>
        <dbReference type="ARBA" id="ARBA00004496"/>
    </source>
</evidence>
<dbReference type="Gene3D" id="2.130.10.10">
    <property type="entry name" value="YVTN repeat-like/Quinoprotein amine dehydrogenase"/>
    <property type="match status" value="1"/>
</dbReference>
<feature type="domain" description="PFU" evidence="7">
    <location>
        <begin position="372"/>
        <end position="468"/>
    </location>
</feature>
<evidence type="ECO:0000256" key="2">
    <source>
        <dbReference type="ARBA" id="ARBA00022490"/>
    </source>
</evidence>
<feature type="region of interest" description="Disordered" evidence="6">
    <location>
        <begin position="462"/>
        <end position="499"/>
    </location>
</feature>
<feature type="compositionally biased region" description="Polar residues" evidence="6">
    <location>
        <begin position="462"/>
        <end position="472"/>
    </location>
</feature>
<accession>A0A8H7TDG2</accession>
<name>A0A8H7TDG2_9HELO</name>
<dbReference type="SMART" id="SM00320">
    <property type="entry name" value="WD40"/>
    <property type="match status" value="6"/>
</dbReference>
<dbReference type="InterPro" id="IPR038122">
    <property type="entry name" value="PFU_sf"/>
</dbReference>
<evidence type="ECO:0000259" key="8">
    <source>
        <dbReference type="PROSITE" id="PS51396"/>
    </source>
</evidence>
<gene>
    <name evidence="9" type="ORF">IFR04_007267</name>
</gene>
<dbReference type="CDD" id="cd00200">
    <property type="entry name" value="WD40"/>
    <property type="match status" value="1"/>
</dbReference>
<evidence type="ECO:0000256" key="5">
    <source>
        <dbReference type="PROSITE-ProRule" id="PRU00221"/>
    </source>
</evidence>
<feature type="repeat" description="WD" evidence="5">
    <location>
        <begin position="10"/>
        <end position="42"/>
    </location>
</feature>
<dbReference type="PROSITE" id="PS51396">
    <property type="entry name" value="PUL"/>
    <property type="match status" value="1"/>
</dbReference>
<dbReference type="PROSITE" id="PS51394">
    <property type="entry name" value="PFU"/>
    <property type="match status" value="1"/>
</dbReference>
<evidence type="ECO:0000259" key="7">
    <source>
        <dbReference type="PROSITE" id="PS51394"/>
    </source>
</evidence>
<dbReference type="SUPFAM" id="SSF50978">
    <property type="entry name" value="WD40 repeat-like"/>
    <property type="match status" value="1"/>
</dbReference>
<comment type="caution">
    <text evidence="9">The sequence shown here is derived from an EMBL/GenBank/DDBJ whole genome shotgun (WGS) entry which is preliminary data.</text>
</comment>
<dbReference type="GO" id="GO:0005737">
    <property type="term" value="C:cytoplasm"/>
    <property type="evidence" value="ECO:0007669"/>
    <property type="project" value="UniProtKB-SubCell"/>
</dbReference>
<dbReference type="FunFam" id="3.10.20.870:FF:000003">
    <property type="entry name" value="Polyubiquitin binding (Doa1 Ufd3) protein"/>
    <property type="match status" value="1"/>
</dbReference>
<dbReference type="Proteomes" id="UP000664132">
    <property type="component" value="Unassembled WGS sequence"/>
</dbReference>
<evidence type="ECO:0000313" key="10">
    <source>
        <dbReference type="Proteomes" id="UP000664132"/>
    </source>
</evidence>
<dbReference type="GO" id="GO:0043130">
    <property type="term" value="F:ubiquitin binding"/>
    <property type="evidence" value="ECO:0007669"/>
    <property type="project" value="TreeGrafter"/>
</dbReference>
<keyword evidence="2" id="KW-0963">Cytoplasm</keyword>
<evidence type="ECO:0000313" key="9">
    <source>
        <dbReference type="EMBL" id="KAG4419565.1"/>
    </source>
</evidence>
<dbReference type="InterPro" id="IPR036322">
    <property type="entry name" value="WD40_repeat_dom_sf"/>
</dbReference>
<dbReference type="PROSITE" id="PS50082">
    <property type="entry name" value="WD_REPEATS_2"/>
    <property type="match status" value="3"/>
</dbReference>
<dbReference type="Pfam" id="PF09070">
    <property type="entry name" value="PFU"/>
    <property type="match status" value="1"/>
</dbReference>
<dbReference type="InterPro" id="IPR013535">
    <property type="entry name" value="PUL_dom"/>
</dbReference>
<keyword evidence="4" id="KW-0677">Repeat</keyword>
<dbReference type="GO" id="GO:0010992">
    <property type="term" value="P:ubiquitin recycling"/>
    <property type="evidence" value="ECO:0007669"/>
    <property type="project" value="TreeGrafter"/>
</dbReference>
<evidence type="ECO:0000256" key="3">
    <source>
        <dbReference type="ARBA" id="ARBA00022574"/>
    </source>
</evidence>
<dbReference type="GO" id="GO:0005634">
    <property type="term" value="C:nucleus"/>
    <property type="evidence" value="ECO:0007669"/>
    <property type="project" value="TreeGrafter"/>
</dbReference>
<evidence type="ECO:0000256" key="6">
    <source>
        <dbReference type="SAM" id="MobiDB-lite"/>
    </source>
</evidence>
<proteinExistence type="predicted"/>
<dbReference type="PANTHER" id="PTHR19849">
    <property type="entry name" value="PHOSPHOLIPASE A-2-ACTIVATING PROTEIN"/>
    <property type="match status" value="1"/>
</dbReference>
<dbReference type="Gene3D" id="1.25.10.10">
    <property type="entry name" value="Leucine-rich Repeat Variant"/>
    <property type="match status" value="1"/>
</dbReference>
<sequence length="773" mass="83641">MAEYKISAILAEHDDDVRGVAFPSSKAVLSASRDGTVRLWKLLSDNPPLYDGTISSHAGSWMNTVAYLKPSADFPDGLIISSGKDVVIDVRQPTKAAEEDAEALLLGHSRDVCALDIDSSGKYIVSGSWDHDARVFPVGKWECSAVLRGHEGTVWAVLAYDDDTIVTGCADQKIRIFNKSGKLLQSFQASNSPVRALCRLPKGHPSGGDFASADNDGAIRLWKISGQQVGELRGHESFIYSLAVLPSGELVSSGEDRTLRVWKGNQCIQTITHPAISVWSVAVCAENGDIVSGASDRIVRVFTRDPERFANAETTAQFEEAVKASSIPQQTLDVNKENMPGPEFLTQKSGTKDGQIVTIRELDGSVTAHSWSSDTGQREWTLVGTVVDAVGSSGKKTEYNGKEYDFVFDVDMEDGKPPLKLPYNVSQNPYDAATRFIQDNEAPITYLEQVASFIIQNTQGATIGQSQAQQGGSDPWGSENRYRPDQPSTPSVPAPPPKSLPQKEYLSILVARVPTIQKKIGELSQALVAGGQKDLGLSPSETTTLNTLCKHLDDSGATAKSQNVEGGLDLIIKLVTTWPYKDRMPGLDLLRLLIVAPDTAKFDHPGGNIVDLLLVGAIETETPAENHVMMATRAFANLFASSEGRALAVKEFEKIQDTVSTAIKSSTNRNLLVAATTVYINYAVLFLSDKDNASFEHVLAIVDTLSKILSSQADSEVIFRALVATGTILYIDDEVKSAAKDVYGIEKSISTALAKATDPRIKNAAREIRELLK</sequence>
<dbReference type="OrthoDB" id="10265988at2759"/>
<feature type="domain" description="PUL" evidence="8">
    <location>
        <begin position="498"/>
        <end position="771"/>
    </location>
</feature>
<keyword evidence="3 5" id="KW-0853">WD repeat</keyword>
<feature type="repeat" description="WD" evidence="5">
    <location>
        <begin position="232"/>
        <end position="263"/>
    </location>
</feature>
<dbReference type="PROSITE" id="PS50294">
    <property type="entry name" value="WD_REPEATS_REGION"/>
    <property type="match status" value="2"/>
</dbReference>
<dbReference type="InterPro" id="IPR011989">
    <property type="entry name" value="ARM-like"/>
</dbReference>
<organism evidence="9 10">
    <name type="scientific">Cadophora malorum</name>
    <dbReference type="NCBI Taxonomy" id="108018"/>
    <lineage>
        <taxon>Eukaryota</taxon>
        <taxon>Fungi</taxon>
        <taxon>Dikarya</taxon>
        <taxon>Ascomycota</taxon>
        <taxon>Pezizomycotina</taxon>
        <taxon>Leotiomycetes</taxon>
        <taxon>Helotiales</taxon>
        <taxon>Ploettnerulaceae</taxon>
        <taxon>Cadophora</taxon>
    </lineage>
</organism>